<dbReference type="STRING" id="1075417.SAMN05421823_103752"/>
<name>A0A1G9FE83_9BACT</name>
<keyword evidence="1" id="KW-0472">Membrane</keyword>
<accession>A0A1G9FE83</accession>
<keyword evidence="1" id="KW-0812">Transmembrane</keyword>
<evidence type="ECO:0000313" key="3">
    <source>
        <dbReference type="Proteomes" id="UP000198510"/>
    </source>
</evidence>
<proteinExistence type="predicted"/>
<sequence>MDALSVILQGLVFISVMMLIIGLIRPGFAVWWGAEKSRASVLKVWGVIALISTVAYFFMSAQRDDPFKRDDAGAPTSMVTYPATEVIG</sequence>
<organism evidence="2 3">
    <name type="scientific">Catalinimonas alkaloidigena</name>
    <dbReference type="NCBI Taxonomy" id="1075417"/>
    <lineage>
        <taxon>Bacteria</taxon>
        <taxon>Pseudomonadati</taxon>
        <taxon>Bacteroidota</taxon>
        <taxon>Cytophagia</taxon>
        <taxon>Cytophagales</taxon>
        <taxon>Catalimonadaceae</taxon>
        <taxon>Catalinimonas</taxon>
    </lineage>
</organism>
<feature type="transmembrane region" description="Helical" evidence="1">
    <location>
        <begin position="6"/>
        <end position="28"/>
    </location>
</feature>
<dbReference type="RefSeq" id="WP_089681735.1">
    <property type="nucleotide sequence ID" value="NZ_FNFO01000003.1"/>
</dbReference>
<dbReference type="Proteomes" id="UP000198510">
    <property type="component" value="Unassembled WGS sequence"/>
</dbReference>
<protein>
    <submittedName>
        <fullName evidence="2">Uncharacterized protein</fullName>
    </submittedName>
</protein>
<gene>
    <name evidence="2" type="ORF">SAMN05421823_103752</name>
</gene>
<evidence type="ECO:0000313" key="2">
    <source>
        <dbReference type="EMBL" id="SDK86667.1"/>
    </source>
</evidence>
<keyword evidence="3" id="KW-1185">Reference proteome</keyword>
<dbReference type="EMBL" id="FNFO01000003">
    <property type="protein sequence ID" value="SDK86667.1"/>
    <property type="molecule type" value="Genomic_DNA"/>
</dbReference>
<evidence type="ECO:0000256" key="1">
    <source>
        <dbReference type="SAM" id="Phobius"/>
    </source>
</evidence>
<keyword evidence="1" id="KW-1133">Transmembrane helix</keyword>
<dbReference type="AlphaFoldDB" id="A0A1G9FE83"/>
<reference evidence="2 3" key="1">
    <citation type="submission" date="2016-10" db="EMBL/GenBank/DDBJ databases">
        <authorList>
            <person name="de Groot N.N."/>
        </authorList>
    </citation>
    <scope>NUCLEOTIDE SEQUENCE [LARGE SCALE GENOMIC DNA]</scope>
    <source>
        <strain evidence="2 3">DSM 25186</strain>
    </source>
</reference>
<feature type="transmembrane region" description="Helical" evidence="1">
    <location>
        <begin position="40"/>
        <end position="59"/>
    </location>
</feature>